<evidence type="ECO:0000259" key="11">
    <source>
        <dbReference type="PROSITE" id="PS50862"/>
    </source>
</evidence>
<organism evidence="12 13">
    <name type="scientific">Xylocopilactobacillus apis</name>
    <dbReference type="NCBI Taxonomy" id="2932183"/>
    <lineage>
        <taxon>Bacteria</taxon>
        <taxon>Bacillati</taxon>
        <taxon>Bacillota</taxon>
        <taxon>Bacilli</taxon>
        <taxon>Lactobacillales</taxon>
        <taxon>Lactobacillaceae</taxon>
        <taxon>Xylocopilactobacillus</taxon>
    </lineage>
</organism>
<dbReference type="Gene3D" id="3.30.930.10">
    <property type="entry name" value="Bira Bifunctional Protein, Domain 2"/>
    <property type="match status" value="1"/>
</dbReference>
<dbReference type="CDD" id="cd00773">
    <property type="entry name" value="HisRS-like_core"/>
    <property type="match status" value="1"/>
</dbReference>
<dbReference type="GO" id="GO:0140096">
    <property type="term" value="F:catalytic activity, acting on a protein"/>
    <property type="evidence" value="ECO:0007669"/>
    <property type="project" value="UniProtKB-ARBA"/>
</dbReference>
<dbReference type="InterPro" id="IPR004154">
    <property type="entry name" value="Anticodon-bd"/>
</dbReference>
<sequence length="425" mass="48514">MLYRKPKGTNDILPEDAVFWQYLEDTAKEIASKFGYMEMRVPIFESLDLFQRSAGETSDVVSKEMYEFIDKGNRKMALRPEGTAGIVRAYIENKLYGPDYVKPVKVYYIGSMFRYERPQSGRSRQFNQFGVEAFGVEDARLDAETIAMGQELLKSLGINEFKVAINTLGDQESRKSYVAALVDYLTPFKEELSDDSKIRLEKNPLRILDSKDHHDQEIVASAPKISQYLTTSAKEYFEQVKSYLKLINIPFEIDEDLVRGLDYYNHTIFELIYTGSVFGKNPLTVLAGGRYNQLVEELGGPETPGVGFGMGEERVFEILQHDQELKERLQPTTDLFIIGVGDEAFKEIFVLTNQLRERGISVSYDYTGRSLKSQFKLSSRENASFTTVIGDEELKNKTCKIKKMIDGTEVEVPFDKITKEMLGEI</sequence>
<reference evidence="12 13" key="1">
    <citation type="journal article" date="2023" name="Microbiol. Spectr.">
        <title>Symbiosis of Carpenter Bees with Uncharacterized Lactic Acid Bacteria Showing NAD Auxotrophy.</title>
        <authorList>
            <person name="Kawasaki S."/>
            <person name="Ozawa K."/>
            <person name="Mori T."/>
            <person name="Yamamoto A."/>
            <person name="Ito M."/>
            <person name="Ohkuma M."/>
            <person name="Sakamoto M."/>
            <person name="Matsutani M."/>
        </authorList>
    </citation>
    <scope>NUCLEOTIDE SEQUENCE [LARGE SCALE GENOMIC DNA]</scope>
    <source>
        <strain evidence="12 13">KimC2</strain>
    </source>
</reference>
<dbReference type="EMBL" id="AP026801">
    <property type="protein sequence ID" value="BDR56054.1"/>
    <property type="molecule type" value="Genomic_DNA"/>
</dbReference>
<dbReference type="Pfam" id="PF13393">
    <property type="entry name" value="tRNA-synt_His"/>
    <property type="match status" value="1"/>
</dbReference>
<feature type="binding site" evidence="10">
    <location>
        <position position="128"/>
    </location>
    <ligand>
        <name>L-histidine</name>
        <dbReference type="ChEBI" id="CHEBI:57595"/>
    </ligand>
</feature>
<dbReference type="HAMAP" id="MF_00127">
    <property type="entry name" value="His_tRNA_synth"/>
    <property type="match status" value="1"/>
</dbReference>
<dbReference type="Pfam" id="PF03129">
    <property type="entry name" value="HGTP_anticodon"/>
    <property type="match status" value="1"/>
</dbReference>
<keyword evidence="13" id="KW-1185">Reference proteome</keyword>
<dbReference type="GO" id="GO:0005524">
    <property type="term" value="F:ATP binding"/>
    <property type="evidence" value="ECO:0007669"/>
    <property type="project" value="UniProtKB-UniRule"/>
</dbReference>
<dbReference type="SUPFAM" id="SSF55681">
    <property type="entry name" value="Class II aaRS and biotin synthetases"/>
    <property type="match status" value="1"/>
</dbReference>
<keyword evidence="5 9" id="KW-0067">ATP-binding</keyword>
<comment type="catalytic activity">
    <reaction evidence="8 9">
        <text>tRNA(His) + L-histidine + ATP = L-histidyl-tRNA(His) + AMP + diphosphate + H(+)</text>
        <dbReference type="Rhea" id="RHEA:17313"/>
        <dbReference type="Rhea" id="RHEA-COMP:9665"/>
        <dbReference type="Rhea" id="RHEA-COMP:9689"/>
        <dbReference type="ChEBI" id="CHEBI:15378"/>
        <dbReference type="ChEBI" id="CHEBI:30616"/>
        <dbReference type="ChEBI" id="CHEBI:33019"/>
        <dbReference type="ChEBI" id="CHEBI:57595"/>
        <dbReference type="ChEBI" id="CHEBI:78442"/>
        <dbReference type="ChEBI" id="CHEBI:78527"/>
        <dbReference type="ChEBI" id="CHEBI:456215"/>
        <dbReference type="EC" id="6.1.1.21"/>
    </reaction>
</comment>
<accession>A0AAU9CQ32</accession>
<feature type="binding site" evidence="10">
    <location>
        <begin position="263"/>
        <end position="264"/>
    </location>
    <ligand>
        <name>L-histidine</name>
        <dbReference type="ChEBI" id="CHEBI:57595"/>
    </ligand>
</feature>
<keyword evidence="6 9" id="KW-0648">Protein biosynthesis</keyword>
<keyword evidence="4 9" id="KW-0547">Nucleotide-binding</keyword>
<dbReference type="GO" id="GO:0016740">
    <property type="term" value="F:transferase activity"/>
    <property type="evidence" value="ECO:0007669"/>
    <property type="project" value="UniProtKB-ARBA"/>
</dbReference>
<comment type="similarity">
    <text evidence="1 9">Belongs to the class-II aminoacyl-tRNA synthetase family.</text>
</comment>
<dbReference type="GO" id="GO:0004821">
    <property type="term" value="F:histidine-tRNA ligase activity"/>
    <property type="evidence" value="ECO:0007669"/>
    <property type="project" value="UniProtKB-UniRule"/>
</dbReference>
<comment type="subunit">
    <text evidence="9">Homodimer.</text>
</comment>
<dbReference type="GO" id="GO:0005737">
    <property type="term" value="C:cytoplasm"/>
    <property type="evidence" value="ECO:0007669"/>
    <property type="project" value="UniProtKB-SubCell"/>
</dbReference>
<dbReference type="CDD" id="cd00859">
    <property type="entry name" value="HisRS_anticodon"/>
    <property type="match status" value="1"/>
</dbReference>
<dbReference type="InterPro" id="IPR015807">
    <property type="entry name" value="His-tRNA-ligase"/>
</dbReference>
<dbReference type="PIRSF" id="PIRSF001549">
    <property type="entry name" value="His-tRNA_synth"/>
    <property type="match status" value="1"/>
</dbReference>
<evidence type="ECO:0000256" key="3">
    <source>
        <dbReference type="ARBA" id="ARBA00022598"/>
    </source>
</evidence>
<feature type="binding site" evidence="10">
    <location>
        <begin position="81"/>
        <end position="83"/>
    </location>
    <ligand>
        <name>L-histidine</name>
        <dbReference type="ChEBI" id="CHEBI:57595"/>
    </ligand>
</feature>
<dbReference type="InterPro" id="IPR006195">
    <property type="entry name" value="aa-tRNA-synth_II"/>
</dbReference>
<protein>
    <recommendedName>
        <fullName evidence="9">Histidine--tRNA ligase</fullName>
        <ecNumber evidence="9">6.1.1.21</ecNumber>
    </recommendedName>
    <alternativeName>
        <fullName evidence="9">Histidyl-tRNA synthetase</fullName>
        <shortName evidence="9">HisRS</shortName>
    </alternativeName>
</protein>
<dbReference type="PROSITE" id="PS50862">
    <property type="entry name" value="AA_TRNA_LIGASE_II"/>
    <property type="match status" value="1"/>
</dbReference>
<evidence type="ECO:0000256" key="2">
    <source>
        <dbReference type="ARBA" id="ARBA00022490"/>
    </source>
</evidence>
<evidence type="ECO:0000256" key="4">
    <source>
        <dbReference type="ARBA" id="ARBA00022741"/>
    </source>
</evidence>
<evidence type="ECO:0000256" key="9">
    <source>
        <dbReference type="HAMAP-Rule" id="MF_00127"/>
    </source>
</evidence>
<dbReference type="KEGG" id="xak:KIMC2_06160"/>
<dbReference type="EC" id="6.1.1.21" evidence="9"/>
<dbReference type="AlphaFoldDB" id="A0AAU9CQ32"/>
<feature type="binding site" evidence="10">
    <location>
        <position position="132"/>
    </location>
    <ligand>
        <name>L-histidine</name>
        <dbReference type="ChEBI" id="CHEBI:57595"/>
    </ligand>
</feature>
<evidence type="ECO:0000313" key="12">
    <source>
        <dbReference type="EMBL" id="BDR56054.1"/>
    </source>
</evidence>
<feature type="binding site" evidence="10">
    <location>
        <position position="259"/>
    </location>
    <ligand>
        <name>L-histidine</name>
        <dbReference type="ChEBI" id="CHEBI:57595"/>
    </ligand>
</feature>
<dbReference type="PANTHER" id="PTHR43707:SF1">
    <property type="entry name" value="HISTIDINE--TRNA LIGASE, MITOCHONDRIAL-RELATED"/>
    <property type="match status" value="1"/>
</dbReference>
<dbReference type="InterPro" id="IPR045864">
    <property type="entry name" value="aa-tRNA-synth_II/BPL/LPL"/>
</dbReference>
<keyword evidence="7 9" id="KW-0030">Aminoacyl-tRNA synthetase</keyword>
<evidence type="ECO:0000256" key="8">
    <source>
        <dbReference type="ARBA" id="ARBA00047639"/>
    </source>
</evidence>
<dbReference type="InterPro" id="IPR041715">
    <property type="entry name" value="HisRS-like_core"/>
</dbReference>
<evidence type="ECO:0000256" key="5">
    <source>
        <dbReference type="ARBA" id="ARBA00022840"/>
    </source>
</evidence>
<dbReference type="SUPFAM" id="SSF52954">
    <property type="entry name" value="Class II aaRS ABD-related"/>
    <property type="match status" value="1"/>
</dbReference>
<dbReference type="RefSeq" id="WP_317697902.1">
    <property type="nucleotide sequence ID" value="NZ_AP026801.1"/>
</dbReference>
<comment type="subcellular location">
    <subcellularLocation>
        <location evidence="9">Cytoplasm</location>
    </subcellularLocation>
</comment>
<dbReference type="GO" id="GO:0006427">
    <property type="term" value="P:histidyl-tRNA aminoacylation"/>
    <property type="evidence" value="ECO:0007669"/>
    <property type="project" value="UniProtKB-UniRule"/>
</dbReference>
<feature type="domain" description="Aminoacyl-transfer RNA synthetases class-II family profile" evidence="11">
    <location>
        <begin position="8"/>
        <end position="331"/>
    </location>
</feature>
<feature type="binding site" evidence="10">
    <location>
        <position position="114"/>
    </location>
    <ligand>
        <name>L-histidine</name>
        <dbReference type="ChEBI" id="CHEBI:57595"/>
    </ligand>
</feature>
<dbReference type="InterPro" id="IPR036621">
    <property type="entry name" value="Anticodon-bd_dom_sf"/>
</dbReference>
<dbReference type="InterPro" id="IPR004516">
    <property type="entry name" value="HisRS/HisZ"/>
</dbReference>
<proteinExistence type="inferred from homology"/>
<keyword evidence="2 9" id="KW-0963">Cytoplasm</keyword>
<dbReference type="NCBIfam" id="TIGR00442">
    <property type="entry name" value="hisS"/>
    <property type="match status" value="1"/>
</dbReference>
<dbReference type="Proteomes" id="UP001321804">
    <property type="component" value="Chromosome"/>
</dbReference>
<gene>
    <name evidence="9 12" type="primary">hisS</name>
    <name evidence="12" type="ORF">KIMC2_06160</name>
</gene>
<dbReference type="PANTHER" id="PTHR43707">
    <property type="entry name" value="HISTIDYL-TRNA SYNTHETASE"/>
    <property type="match status" value="1"/>
</dbReference>
<evidence type="ECO:0000256" key="10">
    <source>
        <dbReference type="PIRSR" id="PIRSR001549-1"/>
    </source>
</evidence>
<evidence type="ECO:0000313" key="13">
    <source>
        <dbReference type="Proteomes" id="UP001321804"/>
    </source>
</evidence>
<dbReference type="InterPro" id="IPR033656">
    <property type="entry name" value="HisRS_anticodon"/>
</dbReference>
<keyword evidence="3 9" id="KW-0436">Ligase</keyword>
<name>A0AAU9CQ32_9LACO</name>
<evidence type="ECO:0000256" key="7">
    <source>
        <dbReference type="ARBA" id="ARBA00023146"/>
    </source>
</evidence>
<dbReference type="Gene3D" id="3.40.50.800">
    <property type="entry name" value="Anticodon-binding domain"/>
    <property type="match status" value="1"/>
</dbReference>
<evidence type="ECO:0000256" key="6">
    <source>
        <dbReference type="ARBA" id="ARBA00022917"/>
    </source>
</evidence>
<evidence type="ECO:0000256" key="1">
    <source>
        <dbReference type="ARBA" id="ARBA00008226"/>
    </source>
</evidence>